<evidence type="ECO:0000256" key="1">
    <source>
        <dbReference type="SAM" id="Coils"/>
    </source>
</evidence>
<keyword evidence="1" id="KW-0175">Coiled coil</keyword>
<feature type="coiled-coil region" evidence="1">
    <location>
        <begin position="82"/>
        <end position="158"/>
    </location>
</feature>
<keyword evidence="4" id="KW-1185">Reference proteome</keyword>
<dbReference type="AlphaFoldDB" id="A0A0S4LFD5"/>
<dbReference type="Proteomes" id="UP000198736">
    <property type="component" value="Unassembled WGS sequence"/>
</dbReference>
<dbReference type="EMBL" id="CZPZ01000010">
    <property type="protein sequence ID" value="CUS34651.1"/>
    <property type="molecule type" value="Genomic_DNA"/>
</dbReference>
<name>A0A0S4LFD5_9BACT</name>
<sequence>MLEQEVRAQREHIAQLNEGLADREQLRARLEKLETVHDRIRQLEVELSDREATHRSVIQQLEQALTERDQRIEELVPATHRLHEKQSEIKEWERAHARTVEELEDERSKLLEHRAAQEQLRAQHLLIEQRLHERDEQLASLHRELHALQAERHALVNEVRSIPEKDEHIDRLQQRLRDLRVALRTKSVPATVGSPQARPQKAKLSFQEGSSRVGKDAQKDDLKKINGIGPVFAQTLNKMGTYTFIQIARWKPEDIEKIAKKLETDPERIKRDKWIADAKEQHYRKYGERL</sequence>
<gene>
    <name evidence="3" type="ORF">COMA2_180001</name>
</gene>
<organism evidence="3 4">
    <name type="scientific">Candidatus Nitrospira nitrificans</name>
    <dbReference type="NCBI Taxonomy" id="1742973"/>
    <lineage>
        <taxon>Bacteria</taxon>
        <taxon>Pseudomonadati</taxon>
        <taxon>Nitrospirota</taxon>
        <taxon>Nitrospiria</taxon>
        <taxon>Nitrospirales</taxon>
        <taxon>Nitrospiraceae</taxon>
        <taxon>Nitrospira</taxon>
    </lineage>
</organism>
<protein>
    <submittedName>
        <fullName evidence="3">Uncharacterized protein</fullName>
    </submittedName>
</protein>
<evidence type="ECO:0000256" key="2">
    <source>
        <dbReference type="SAM" id="MobiDB-lite"/>
    </source>
</evidence>
<evidence type="ECO:0000313" key="3">
    <source>
        <dbReference type="EMBL" id="CUS34651.1"/>
    </source>
</evidence>
<feature type="region of interest" description="Disordered" evidence="2">
    <location>
        <begin position="190"/>
        <end position="217"/>
    </location>
</feature>
<proteinExistence type="predicted"/>
<feature type="coiled-coil region" evidence="1">
    <location>
        <begin position="13"/>
        <end position="43"/>
    </location>
</feature>
<reference evidence="4" key="1">
    <citation type="submission" date="2015-10" db="EMBL/GenBank/DDBJ databases">
        <authorList>
            <person name="Luecker S."/>
            <person name="Luecker S."/>
        </authorList>
    </citation>
    <scope>NUCLEOTIDE SEQUENCE [LARGE SCALE GENOMIC DNA]</scope>
</reference>
<dbReference type="STRING" id="1742973.COMA2_180001"/>
<evidence type="ECO:0000313" key="4">
    <source>
        <dbReference type="Proteomes" id="UP000198736"/>
    </source>
</evidence>
<accession>A0A0S4LFD5</accession>
<dbReference type="Gene3D" id="1.10.150.20">
    <property type="entry name" value="5' to 3' exonuclease, C-terminal subdomain"/>
    <property type="match status" value="1"/>
</dbReference>